<name>A0A9D7SWP3_9BACT</name>
<protein>
    <submittedName>
        <fullName evidence="3">Serine hydrolase</fullName>
    </submittedName>
</protein>
<dbReference type="PANTHER" id="PTHR46825">
    <property type="entry name" value="D-ALANYL-D-ALANINE-CARBOXYPEPTIDASE/ENDOPEPTIDASE AMPH"/>
    <property type="match status" value="1"/>
</dbReference>
<evidence type="ECO:0000259" key="1">
    <source>
        <dbReference type="Pfam" id="PF00144"/>
    </source>
</evidence>
<dbReference type="Gene3D" id="2.40.128.600">
    <property type="match status" value="1"/>
</dbReference>
<organism evidence="3 4">
    <name type="scientific">Candidatus Opimibacter skivensis</name>
    <dbReference type="NCBI Taxonomy" id="2982028"/>
    <lineage>
        <taxon>Bacteria</taxon>
        <taxon>Pseudomonadati</taxon>
        <taxon>Bacteroidota</taxon>
        <taxon>Saprospiria</taxon>
        <taxon>Saprospirales</taxon>
        <taxon>Saprospiraceae</taxon>
        <taxon>Candidatus Opimibacter</taxon>
    </lineage>
</organism>
<dbReference type="InterPro" id="IPR050491">
    <property type="entry name" value="AmpC-like"/>
</dbReference>
<evidence type="ECO:0000259" key="2">
    <source>
        <dbReference type="Pfam" id="PF11954"/>
    </source>
</evidence>
<feature type="domain" description="Beta-lactamase-related" evidence="1">
    <location>
        <begin position="30"/>
        <end position="364"/>
    </location>
</feature>
<keyword evidence="3" id="KW-0378">Hydrolase</keyword>
<dbReference type="SUPFAM" id="SSF56601">
    <property type="entry name" value="beta-lactamase/transpeptidase-like"/>
    <property type="match status" value="1"/>
</dbReference>
<gene>
    <name evidence="3" type="ORF">IPP15_14415</name>
</gene>
<reference evidence="3 4" key="1">
    <citation type="submission" date="2020-10" db="EMBL/GenBank/DDBJ databases">
        <title>Connecting structure to function with the recovery of over 1000 high-quality activated sludge metagenome-assembled genomes encoding full-length rRNA genes using long-read sequencing.</title>
        <authorList>
            <person name="Singleton C.M."/>
            <person name="Petriglieri F."/>
            <person name="Kristensen J.M."/>
            <person name="Kirkegaard R.H."/>
            <person name="Michaelsen T.Y."/>
            <person name="Andersen M.H."/>
            <person name="Karst S.M."/>
            <person name="Dueholm M.S."/>
            <person name="Nielsen P.H."/>
            <person name="Albertsen M."/>
        </authorList>
    </citation>
    <scope>NUCLEOTIDE SEQUENCE [LARGE SCALE GENOMIC DNA]</scope>
    <source>
        <strain evidence="3">Ribe_18-Q3-R11-54_MAXAC.273</strain>
    </source>
</reference>
<accession>A0A9D7SWP3</accession>
<dbReference type="AlphaFoldDB" id="A0A9D7SWP3"/>
<dbReference type="Pfam" id="PF00144">
    <property type="entry name" value="Beta-lactamase"/>
    <property type="match status" value="1"/>
</dbReference>
<dbReference type="PANTHER" id="PTHR46825:SF15">
    <property type="entry name" value="BETA-LACTAMASE-RELATED DOMAIN-CONTAINING PROTEIN"/>
    <property type="match status" value="1"/>
</dbReference>
<dbReference type="GO" id="GO:0016787">
    <property type="term" value="F:hydrolase activity"/>
    <property type="evidence" value="ECO:0007669"/>
    <property type="project" value="UniProtKB-KW"/>
</dbReference>
<proteinExistence type="predicted"/>
<dbReference type="InterPro" id="IPR012338">
    <property type="entry name" value="Beta-lactam/transpept-like"/>
</dbReference>
<dbReference type="InterPro" id="IPR001466">
    <property type="entry name" value="Beta-lactam-related"/>
</dbReference>
<dbReference type="InterPro" id="IPR021860">
    <property type="entry name" value="Peptidase_S12_Pab87-rel_C"/>
</dbReference>
<evidence type="ECO:0000313" key="3">
    <source>
        <dbReference type="EMBL" id="MBK9983556.1"/>
    </source>
</evidence>
<evidence type="ECO:0000313" key="4">
    <source>
        <dbReference type="Proteomes" id="UP000808337"/>
    </source>
</evidence>
<dbReference type="EMBL" id="JADKGY010000020">
    <property type="protein sequence ID" value="MBK9983556.1"/>
    <property type="molecule type" value="Genomic_DNA"/>
</dbReference>
<feature type="domain" description="Peptidase S12 Pab87-related C-terminal" evidence="2">
    <location>
        <begin position="406"/>
        <end position="472"/>
    </location>
</feature>
<dbReference type="Pfam" id="PF11954">
    <property type="entry name" value="DUF3471"/>
    <property type="match status" value="1"/>
</dbReference>
<comment type="caution">
    <text evidence="3">The sequence shown here is derived from an EMBL/GenBank/DDBJ whole genome shotgun (WGS) entry which is preliminary data.</text>
</comment>
<dbReference type="Gene3D" id="3.40.710.10">
    <property type="entry name" value="DD-peptidase/beta-lactamase superfamily"/>
    <property type="match status" value="1"/>
</dbReference>
<dbReference type="Proteomes" id="UP000808337">
    <property type="component" value="Unassembled WGS sequence"/>
</dbReference>
<sequence length="511" mass="57998">MLSNYIKYFSIVLFSLIQLSSLFGQDVKWDELIEKWRTEYHVPGMSVGIIKDGKVVLSSGYGVLEEGKKTKVDENTLFSIASNTKAFITASIAKLVDEGKMNWDDRVQTYLPYFELYDPCVSEMMTVRDLLCHRSGLGTFSGDVIWYRSEYSAEEVVRRVAALPQNFEFRSGFGYSNVMFLAAGEVIRKVSGKKWDEYVKENFIRPLHMNRTTTSTNEIYATSNIATPHKPQGDHEVPIEWVNWDNMGAAGGIISSSTDMLKWMALQLDHGIEGTDTFFTAQSQTTMWTPHNNFPVSQRAHQIYGRNFNGYGLGWGLGEYQGHFVASHTGGYDGMYSSVMLLPNEHIGIVVLTNAMHSIGPMLSNEIIDKLLDLPQGDWEDRGLKQDQAAWKSKADRIEERMKAHETGTKPTMSAEEISGLYRDPMYGDIRIEHDGTQLMIDFTASPGLKAKLSHWHHDVYQIEWLKPQAWFSFGTVQILKDNNAKPDGLLFDVPNDDIFFEEIKAVRVNK</sequence>